<feature type="transmembrane region" description="Helical" evidence="1">
    <location>
        <begin position="49"/>
        <end position="67"/>
    </location>
</feature>
<keyword evidence="1" id="KW-0472">Membrane</keyword>
<feature type="transmembrane region" description="Helical" evidence="1">
    <location>
        <begin position="15"/>
        <end position="37"/>
    </location>
</feature>
<evidence type="ECO:0000313" key="3">
    <source>
        <dbReference type="Proteomes" id="UP000799770"/>
    </source>
</evidence>
<evidence type="ECO:0000313" key="2">
    <source>
        <dbReference type="EMBL" id="KAF2108169.1"/>
    </source>
</evidence>
<name>A0A6A5YLM1_9PLEO</name>
<dbReference type="AlphaFoldDB" id="A0A6A5YLM1"/>
<gene>
    <name evidence="2" type="ORF">BDV96DRAFT_587864</name>
</gene>
<reference evidence="2" key="1">
    <citation type="journal article" date="2020" name="Stud. Mycol.">
        <title>101 Dothideomycetes genomes: a test case for predicting lifestyles and emergence of pathogens.</title>
        <authorList>
            <person name="Haridas S."/>
            <person name="Albert R."/>
            <person name="Binder M."/>
            <person name="Bloem J."/>
            <person name="Labutti K."/>
            <person name="Salamov A."/>
            <person name="Andreopoulos B."/>
            <person name="Baker S."/>
            <person name="Barry K."/>
            <person name="Bills G."/>
            <person name="Bluhm B."/>
            <person name="Cannon C."/>
            <person name="Castanera R."/>
            <person name="Culley D."/>
            <person name="Daum C."/>
            <person name="Ezra D."/>
            <person name="Gonzalez J."/>
            <person name="Henrissat B."/>
            <person name="Kuo A."/>
            <person name="Liang C."/>
            <person name="Lipzen A."/>
            <person name="Lutzoni F."/>
            <person name="Magnuson J."/>
            <person name="Mondo S."/>
            <person name="Nolan M."/>
            <person name="Ohm R."/>
            <person name="Pangilinan J."/>
            <person name="Park H.-J."/>
            <person name="Ramirez L."/>
            <person name="Alfaro M."/>
            <person name="Sun H."/>
            <person name="Tritt A."/>
            <person name="Yoshinaga Y."/>
            <person name="Zwiers L.-H."/>
            <person name="Turgeon B."/>
            <person name="Goodwin S."/>
            <person name="Spatafora J."/>
            <person name="Crous P."/>
            <person name="Grigoriev I."/>
        </authorList>
    </citation>
    <scope>NUCLEOTIDE SEQUENCE</scope>
    <source>
        <strain evidence="2">CBS 627.86</strain>
    </source>
</reference>
<keyword evidence="1" id="KW-1133">Transmembrane helix</keyword>
<evidence type="ECO:0000256" key="1">
    <source>
        <dbReference type="SAM" id="Phobius"/>
    </source>
</evidence>
<accession>A0A6A5YLM1</accession>
<dbReference type="EMBL" id="ML977349">
    <property type="protein sequence ID" value="KAF2108169.1"/>
    <property type="molecule type" value="Genomic_DNA"/>
</dbReference>
<protein>
    <submittedName>
        <fullName evidence="2">Uncharacterized protein</fullName>
    </submittedName>
</protein>
<keyword evidence="3" id="KW-1185">Reference proteome</keyword>
<organism evidence="2 3">
    <name type="scientific">Lophiotrema nucula</name>
    <dbReference type="NCBI Taxonomy" id="690887"/>
    <lineage>
        <taxon>Eukaryota</taxon>
        <taxon>Fungi</taxon>
        <taxon>Dikarya</taxon>
        <taxon>Ascomycota</taxon>
        <taxon>Pezizomycotina</taxon>
        <taxon>Dothideomycetes</taxon>
        <taxon>Pleosporomycetidae</taxon>
        <taxon>Pleosporales</taxon>
        <taxon>Lophiotremataceae</taxon>
        <taxon>Lophiotrema</taxon>
    </lineage>
</organism>
<dbReference type="OrthoDB" id="409136at2759"/>
<dbReference type="Proteomes" id="UP000799770">
    <property type="component" value="Unassembled WGS sequence"/>
</dbReference>
<proteinExistence type="predicted"/>
<keyword evidence="1" id="KW-0812">Transmembrane</keyword>
<sequence>MAHGWGIHLKESPDWPLFAAFMCIVLFLSGIIAGVYCWRTGDKQPRVAIGSWFTAVQAMGMTAVFLWKS</sequence>